<dbReference type="KEGG" id="anr:Ana3638_12120"/>
<dbReference type="PANTHER" id="PTHR42951:SF15">
    <property type="entry name" value="METALLO-BETA-LACTAMASE SUPERFAMILY PROTEIN"/>
    <property type="match status" value="1"/>
</dbReference>
<proteinExistence type="predicted"/>
<keyword evidence="3" id="KW-1185">Reference proteome</keyword>
<dbReference type="RefSeq" id="WP_161838255.1">
    <property type="nucleotide sequence ID" value="NZ_CP048000.1"/>
</dbReference>
<gene>
    <name evidence="2" type="ORF">Ana3638_12120</name>
</gene>
<evidence type="ECO:0000313" key="2">
    <source>
        <dbReference type="EMBL" id="QHQ61430.1"/>
    </source>
</evidence>
<dbReference type="Proteomes" id="UP000464314">
    <property type="component" value="Chromosome"/>
</dbReference>
<dbReference type="AlphaFoldDB" id="A0A6P1TJP8"/>
<feature type="domain" description="Metallo-beta-lactamase" evidence="1">
    <location>
        <begin position="20"/>
        <end position="225"/>
    </location>
</feature>
<dbReference type="PANTHER" id="PTHR42951">
    <property type="entry name" value="METALLO-BETA-LACTAMASE DOMAIN-CONTAINING"/>
    <property type="match status" value="1"/>
</dbReference>
<dbReference type="EMBL" id="CP048000">
    <property type="protein sequence ID" value="QHQ61430.1"/>
    <property type="molecule type" value="Genomic_DNA"/>
</dbReference>
<dbReference type="GO" id="GO:0016787">
    <property type="term" value="F:hydrolase activity"/>
    <property type="evidence" value="ECO:0007669"/>
    <property type="project" value="UniProtKB-KW"/>
</dbReference>
<dbReference type="SMART" id="SM00849">
    <property type="entry name" value="Lactamase_B"/>
    <property type="match status" value="1"/>
</dbReference>
<protein>
    <submittedName>
        <fullName evidence="2">MBL fold metallo-hydrolase</fullName>
    </submittedName>
</protein>
<dbReference type="InterPro" id="IPR050855">
    <property type="entry name" value="NDM-1-like"/>
</dbReference>
<dbReference type="Pfam" id="PF00753">
    <property type="entry name" value="Lactamase_B"/>
    <property type="match status" value="1"/>
</dbReference>
<reference evidence="2 3" key="1">
    <citation type="submission" date="2020-01" db="EMBL/GenBank/DDBJ databases">
        <title>Genome analysis of Anaerocolumna sp. CBA3638.</title>
        <authorList>
            <person name="Kim J."/>
            <person name="Roh S.W."/>
        </authorList>
    </citation>
    <scope>NUCLEOTIDE SEQUENCE [LARGE SCALE GENOMIC DNA]</scope>
    <source>
        <strain evidence="2 3">CBA3638</strain>
    </source>
</reference>
<sequence>MEYKILSFPITMSFGNTENTVYPTLLWDKQNIILVDCGFIGSLPYLEKELRRHGLSAEQITGLVLTHHDHDHMGAAAALKRINPHVKIYASAVEAPFISAHEKPLRLRQAEEMQKTLPPEQQDFGKAFCEMLRRVEPVQVDVFLCDGERMDWCEGCRILATPGHTPGHISLLMEKDSIVITGDAIALEDGKPVIANPQFTLDIEQTTKSMEKLLSLKAKVYYCYHGGTLTLTL</sequence>
<accession>A0A6P1TJP8</accession>
<evidence type="ECO:0000259" key="1">
    <source>
        <dbReference type="SMART" id="SM00849"/>
    </source>
</evidence>
<dbReference type="Gene3D" id="3.60.15.10">
    <property type="entry name" value="Ribonuclease Z/Hydroxyacylglutathione hydrolase-like"/>
    <property type="match status" value="1"/>
</dbReference>
<dbReference type="CDD" id="cd07721">
    <property type="entry name" value="yflN-like_MBL-fold"/>
    <property type="match status" value="1"/>
</dbReference>
<keyword evidence="2" id="KW-0378">Hydrolase</keyword>
<dbReference type="SUPFAM" id="SSF56281">
    <property type="entry name" value="Metallo-hydrolase/oxidoreductase"/>
    <property type="match status" value="1"/>
</dbReference>
<evidence type="ECO:0000313" key="3">
    <source>
        <dbReference type="Proteomes" id="UP000464314"/>
    </source>
</evidence>
<organism evidence="2 3">
    <name type="scientific">Anaerocolumna sedimenticola</name>
    <dbReference type="NCBI Taxonomy" id="2696063"/>
    <lineage>
        <taxon>Bacteria</taxon>
        <taxon>Bacillati</taxon>
        <taxon>Bacillota</taxon>
        <taxon>Clostridia</taxon>
        <taxon>Lachnospirales</taxon>
        <taxon>Lachnospiraceae</taxon>
        <taxon>Anaerocolumna</taxon>
    </lineage>
</organism>
<name>A0A6P1TJP8_9FIRM</name>
<dbReference type="InterPro" id="IPR001279">
    <property type="entry name" value="Metallo-B-lactamas"/>
</dbReference>
<dbReference type="InterPro" id="IPR036866">
    <property type="entry name" value="RibonucZ/Hydroxyglut_hydro"/>
</dbReference>